<proteinExistence type="predicted"/>
<accession>L0P1V1</accession>
<gene>
    <name evidence="1" type="primary">PH01B001E05.7</name>
</gene>
<dbReference type="EMBL" id="FO203447">
    <property type="protein sequence ID" value="CCI55451.1"/>
    <property type="molecule type" value="Genomic_DNA"/>
</dbReference>
<organism evidence="1">
    <name type="scientific">Phyllostachys edulis</name>
    <name type="common">Tortoise shell bamboo</name>
    <name type="synonym">Bambusa edulis</name>
    <dbReference type="NCBI Taxonomy" id="38705"/>
    <lineage>
        <taxon>Eukaryota</taxon>
        <taxon>Viridiplantae</taxon>
        <taxon>Streptophyta</taxon>
        <taxon>Embryophyta</taxon>
        <taxon>Tracheophyta</taxon>
        <taxon>Spermatophyta</taxon>
        <taxon>Magnoliopsida</taxon>
        <taxon>Liliopsida</taxon>
        <taxon>Poales</taxon>
        <taxon>Poaceae</taxon>
        <taxon>BOP clade</taxon>
        <taxon>Bambusoideae</taxon>
        <taxon>Arundinarodae</taxon>
        <taxon>Arundinarieae</taxon>
        <taxon>Arundinariinae</taxon>
        <taxon>Phyllostachys</taxon>
    </lineage>
</organism>
<name>L0P1V1_PHYED</name>
<protein>
    <submittedName>
        <fullName evidence="1">PH01B001E05.7 protein</fullName>
    </submittedName>
</protein>
<evidence type="ECO:0000313" key="1">
    <source>
        <dbReference type="EMBL" id="CCI55451.1"/>
    </source>
</evidence>
<reference evidence="1" key="1">
    <citation type="submission" date="2012-05" db="EMBL/GenBank/DDBJ databases">
        <authorList>
            <person name="Han B."/>
            <person name="Lu Y."/>
            <person name="Feng Q."/>
            <person name="Zhao Q."/>
            <person name="Lu T.T."/>
            <person name="Li Y."/>
            <person name="Liu K.Y."/>
            <person name="Huang X.H."/>
            <person name="Fan D.L."/>
            <person name="Weng Q.J."/>
            <person name="Zhang L."/>
            <person name="Lu Y.Q."/>
            <person name="Guo Y.L."/>
            <person name="Li W.J."/>
            <person name="Zhou C.C."/>
            <person name="Lu H.Y."/>
            <person name="Huang T."/>
            <person name="Zhu C.R."/>
            <person name="Zhao Y."/>
            <person name="Hu T."/>
            <person name="Yao N."/>
        </authorList>
    </citation>
    <scope>NUCLEOTIDE SEQUENCE</scope>
</reference>
<sequence>MGVGKECDNRCDMSTAKVGAFNVIQHALNAVETSLPKDLVKGKGTGSVTAKWGSQDPQRRSCKDLEEIYKEEVWTVKISKGEVLTVQIYKEEDQTVQCKLDDSQSIEMQIGKEEVLEDPGRSGRTQGGPIKDVRNLFQLTIMKIIAKVLTFIRFSEGCFTTEPNTKTVIEMISWEESIQDG</sequence>
<dbReference type="AlphaFoldDB" id="L0P1V1"/>